<dbReference type="Proteomes" id="UP000824169">
    <property type="component" value="Unassembled WGS sequence"/>
</dbReference>
<dbReference type="AlphaFoldDB" id="A0A9D1P1M4"/>
<dbReference type="PANTHER" id="PTHR10584">
    <property type="entry name" value="SUGAR KINASE"/>
    <property type="match status" value="1"/>
</dbReference>
<keyword evidence="1" id="KW-0808">Transferase</keyword>
<reference evidence="4" key="1">
    <citation type="submission" date="2020-10" db="EMBL/GenBank/DDBJ databases">
        <authorList>
            <person name="Gilroy R."/>
        </authorList>
    </citation>
    <scope>NUCLEOTIDE SEQUENCE</scope>
    <source>
        <strain evidence="4">CHK188-20938</strain>
    </source>
</reference>
<dbReference type="InterPro" id="IPR002173">
    <property type="entry name" value="Carboh/pur_kinase_PfkB_CS"/>
</dbReference>
<proteinExistence type="predicted"/>
<dbReference type="GO" id="GO:0016301">
    <property type="term" value="F:kinase activity"/>
    <property type="evidence" value="ECO:0007669"/>
    <property type="project" value="UniProtKB-KW"/>
</dbReference>
<evidence type="ECO:0000256" key="1">
    <source>
        <dbReference type="ARBA" id="ARBA00022679"/>
    </source>
</evidence>
<evidence type="ECO:0000313" key="5">
    <source>
        <dbReference type="Proteomes" id="UP000824169"/>
    </source>
</evidence>
<dbReference type="PROSITE" id="PS00583">
    <property type="entry name" value="PFKB_KINASES_1"/>
    <property type="match status" value="1"/>
</dbReference>
<gene>
    <name evidence="4" type="ORF">IAB71_01175</name>
</gene>
<name>A0A9D1P1M4_9FIRM</name>
<evidence type="ECO:0000259" key="3">
    <source>
        <dbReference type="Pfam" id="PF00294"/>
    </source>
</evidence>
<organism evidence="4 5">
    <name type="scientific">Candidatus Scatomonas pullistercoris</name>
    <dbReference type="NCBI Taxonomy" id="2840920"/>
    <lineage>
        <taxon>Bacteria</taxon>
        <taxon>Bacillati</taxon>
        <taxon>Bacillota</taxon>
        <taxon>Clostridia</taxon>
        <taxon>Lachnospirales</taxon>
        <taxon>Lachnospiraceae</taxon>
        <taxon>Lachnospiraceae incertae sedis</taxon>
        <taxon>Candidatus Scatomonas</taxon>
    </lineage>
</organism>
<dbReference type="CDD" id="cd01166">
    <property type="entry name" value="KdgK"/>
    <property type="match status" value="1"/>
</dbReference>
<accession>A0A9D1P1M4</accession>
<comment type="caution">
    <text evidence="4">The sequence shown here is derived from an EMBL/GenBank/DDBJ whole genome shotgun (WGS) entry which is preliminary data.</text>
</comment>
<evidence type="ECO:0000313" key="4">
    <source>
        <dbReference type="EMBL" id="HIV24392.1"/>
    </source>
</evidence>
<dbReference type="PANTHER" id="PTHR10584:SF166">
    <property type="entry name" value="RIBOKINASE"/>
    <property type="match status" value="1"/>
</dbReference>
<dbReference type="InterPro" id="IPR029056">
    <property type="entry name" value="Ribokinase-like"/>
</dbReference>
<feature type="domain" description="Carbohydrate kinase PfkB" evidence="3">
    <location>
        <begin position="4"/>
        <end position="298"/>
    </location>
</feature>
<dbReference type="SUPFAM" id="SSF53613">
    <property type="entry name" value="Ribokinase-like"/>
    <property type="match status" value="1"/>
</dbReference>
<dbReference type="EMBL" id="DVOO01000003">
    <property type="protein sequence ID" value="HIV24392.1"/>
    <property type="molecule type" value="Genomic_DNA"/>
</dbReference>
<dbReference type="InterPro" id="IPR011611">
    <property type="entry name" value="PfkB_dom"/>
</dbReference>
<sequence>MADTKIVIAGAAVLDVLACPVDASVFETGSLPAETTAMTTGGDAMNEACVLASLGADVRLVSKLGMDFAGDLILGRCRRLGMDTEYILQTPELPSSINLVLVDQKGERHFVTSPKGTLRKFYPEDIPVQALEKGGIFCFASIFVAPPFDSAALEKLFSAAKSMGLTVCADMTKRKNGETLEDMRGCLSYVDYIFPNYEEAALLTGLTAWDAIADAFLDCGVGHVVIKAGARGCFAASGEERFWAPACEGVRCRDTTGAGDTFVACFLYALSRGYDLRRCARFANAGASLCVERIGAAGDEIELEAILKRAGLSAEEPA</sequence>
<dbReference type="Pfam" id="PF00294">
    <property type="entry name" value="PfkB"/>
    <property type="match status" value="1"/>
</dbReference>
<protein>
    <submittedName>
        <fullName evidence="4">Carbohydrate kinase family protein</fullName>
    </submittedName>
</protein>
<keyword evidence="2 4" id="KW-0418">Kinase</keyword>
<reference evidence="4" key="2">
    <citation type="journal article" date="2021" name="PeerJ">
        <title>Extensive microbial diversity within the chicken gut microbiome revealed by metagenomics and culture.</title>
        <authorList>
            <person name="Gilroy R."/>
            <person name="Ravi A."/>
            <person name="Getino M."/>
            <person name="Pursley I."/>
            <person name="Horton D.L."/>
            <person name="Alikhan N.F."/>
            <person name="Baker D."/>
            <person name="Gharbi K."/>
            <person name="Hall N."/>
            <person name="Watson M."/>
            <person name="Adriaenssens E.M."/>
            <person name="Foster-Nyarko E."/>
            <person name="Jarju S."/>
            <person name="Secka A."/>
            <person name="Antonio M."/>
            <person name="Oren A."/>
            <person name="Chaudhuri R.R."/>
            <person name="La Ragione R."/>
            <person name="Hildebrand F."/>
            <person name="Pallen M.J."/>
        </authorList>
    </citation>
    <scope>NUCLEOTIDE SEQUENCE</scope>
    <source>
        <strain evidence="4">CHK188-20938</strain>
    </source>
</reference>
<dbReference type="Gene3D" id="3.40.1190.20">
    <property type="match status" value="1"/>
</dbReference>
<evidence type="ECO:0000256" key="2">
    <source>
        <dbReference type="ARBA" id="ARBA00022777"/>
    </source>
</evidence>